<evidence type="ECO:0000313" key="14">
    <source>
        <dbReference type="EMBL" id="SMC00678.1"/>
    </source>
</evidence>
<evidence type="ECO:0000259" key="13">
    <source>
        <dbReference type="Pfam" id="PF20041"/>
    </source>
</evidence>
<dbReference type="FunFam" id="3.80.10.10:FF:000041">
    <property type="entry name" value="LRR receptor-like serine/threonine-protein kinase ERECTA"/>
    <property type="match status" value="1"/>
</dbReference>
<dbReference type="Gene3D" id="3.80.10.10">
    <property type="entry name" value="Ribonuclease Inhibitor"/>
    <property type="match status" value="3"/>
</dbReference>
<dbReference type="PANTHER" id="PTHR27000">
    <property type="entry name" value="LEUCINE-RICH REPEAT RECEPTOR-LIKE PROTEIN KINASE FAMILY PROTEIN-RELATED"/>
    <property type="match status" value="1"/>
</dbReference>
<dbReference type="Proteomes" id="UP000192266">
    <property type="component" value="Unassembled WGS sequence"/>
</dbReference>
<dbReference type="InterPro" id="IPR003591">
    <property type="entry name" value="Leu-rich_rpt_typical-subtyp"/>
</dbReference>
<evidence type="ECO:0000256" key="3">
    <source>
        <dbReference type="ARBA" id="ARBA00022475"/>
    </source>
</evidence>
<reference evidence="14 15" key="1">
    <citation type="submission" date="2017-04" db="EMBL/GenBank/DDBJ databases">
        <authorList>
            <person name="Afonso C.L."/>
            <person name="Miller P.J."/>
            <person name="Scott M.A."/>
            <person name="Spackman E."/>
            <person name="Goraichik I."/>
            <person name="Dimitrov K.M."/>
            <person name="Suarez D.L."/>
            <person name="Swayne D.E."/>
        </authorList>
    </citation>
    <scope>NUCLEOTIDE SEQUENCE [LARGE SCALE GENOMIC DNA]</scope>
    <source>
        <strain evidence="14 15">DSM 11622</strain>
    </source>
</reference>
<gene>
    <name evidence="14" type="ORF">SAMN00120144_3058</name>
</gene>
<dbReference type="SUPFAM" id="SSF52058">
    <property type="entry name" value="L domain-like"/>
    <property type="match status" value="2"/>
</dbReference>
<evidence type="ECO:0000256" key="12">
    <source>
        <dbReference type="SAM" id="MobiDB-lite"/>
    </source>
</evidence>
<dbReference type="Pfam" id="PF00560">
    <property type="entry name" value="LRR_1"/>
    <property type="match status" value="2"/>
</dbReference>
<evidence type="ECO:0000256" key="7">
    <source>
        <dbReference type="ARBA" id="ARBA00022737"/>
    </source>
</evidence>
<dbReference type="InterPro" id="IPR032675">
    <property type="entry name" value="LRR_dom_sf"/>
</dbReference>
<keyword evidence="6" id="KW-0732">Signal</keyword>
<dbReference type="InterPro" id="IPR022385">
    <property type="entry name" value="Rhs_assc_core"/>
</dbReference>
<evidence type="ECO:0000256" key="5">
    <source>
        <dbReference type="ARBA" id="ARBA00022692"/>
    </source>
</evidence>
<keyword evidence="7" id="KW-0677">Repeat</keyword>
<feature type="domain" description="DUF6443" evidence="13">
    <location>
        <begin position="610"/>
        <end position="756"/>
    </location>
</feature>
<evidence type="ECO:0000313" key="15">
    <source>
        <dbReference type="Proteomes" id="UP000192266"/>
    </source>
</evidence>
<keyword evidence="3" id="KW-1003">Cell membrane</keyword>
<dbReference type="Gene3D" id="2.180.10.10">
    <property type="entry name" value="RHS repeat-associated core"/>
    <property type="match status" value="2"/>
</dbReference>
<keyword evidence="10" id="KW-0675">Receptor</keyword>
<keyword evidence="8" id="KW-1133">Transmembrane helix</keyword>
<keyword evidence="4" id="KW-0433">Leucine-rich repeat</keyword>
<organism evidence="14 15">
    <name type="scientific">Hymenobacter roseosalivarius DSM 11622</name>
    <dbReference type="NCBI Taxonomy" id="645990"/>
    <lineage>
        <taxon>Bacteria</taxon>
        <taxon>Pseudomonadati</taxon>
        <taxon>Bacteroidota</taxon>
        <taxon>Cytophagia</taxon>
        <taxon>Cytophagales</taxon>
        <taxon>Hymenobacteraceae</taxon>
        <taxon>Hymenobacter</taxon>
    </lineage>
</organism>
<evidence type="ECO:0000256" key="2">
    <source>
        <dbReference type="ARBA" id="ARBA00004236"/>
    </source>
</evidence>
<evidence type="ECO:0000256" key="10">
    <source>
        <dbReference type="ARBA" id="ARBA00023170"/>
    </source>
</evidence>
<keyword evidence="5" id="KW-0812">Transmembrane</keyword>
<keyword evidence="15" id="KW-1185">Reference proteome</keyword>
<dbReference type="STRING" id="645990.SAMN00120144_3058"/>
<name>A0A1W1W4W9_9BACT</name>
<dbReference type="GO" id="GO:0005886">
    <property type="term" value="C:plasma membrane"/>
    <property type="evidence" value="ECO:0007669"/>
    <property type="project" value="UniProtKB-SubCell"/>
</dbReference>
<keyword evidence="9" id="KW-0472">Membrane</keyword>
<evidence type="ECO:0000256" key="9">
    <source>
        <dbReference type="ARBA" id="ARBA00023136"/>
    </source>
</evidence>
<dbReference type="PANTHER" id="PTHR27000:SF775">
    <property type="entry name" value="PLANT INTRACELLULAR RAS-GROUP-RELATED LRR PROTEIN 3"/>
    <property type="match status" value="1"/>
</dbReference>
<feature type="compositionally biased region" description="Polar residues" evidence="12">
    <location>
        <begin position="737"/>
        <end position="758"/>
    </location>
</feature>
<accession>A0A1W1W4W9</accession>
<dbReference type="Pfam" id="PF13855">
    <property type="entry name" value="LRR_8"/>
    <property type="match status" value="2"/>
</dbReference>
<comment type="subcellular location">
    <subcellularLocation>
        <location evidence="2">Cell membrane</location>
    </subcellularLocation>
    <subcellularLocation>
        <location evidence="1">Membrane</location>
        <topology evidence="1">Single-pass membrane protein</topology>
    </subcellularLocation>
</comment>
<evidence type="ECO:0000256" key="8">
    <source>
        <dbReference type="ARBA" id="ARBA00022989"/>
    </source>
</evidence>
<dbReference type="Pfam" id="PF20041">
    <property type="entry name" value="DUF6443"/>
    <property type="match status" value="1"/>
</dbReference>
<protein>
    <submittedName>
        <fullName evidence="14">YD repeat protein</fullName>
    </submittedName>
</protein>
<dbReference type="InterPro" id="IPR045619">
    <property type="entry name" value="DUF6443"/>
</dbReference>
<dbReference type="EMBL" id="FWWW01000122">
    <property type="protein sequence ID" value="SMC00678.1"/>
    <property type="molecule type" value="Genomic_DNA"/>
</dbReference>
<dbReference type="SMART" id="SM00369">
    <property type="entry name" value="LRR_TYP"/>
    <property type="match status" value="8"/>
</dbReference>
<dbReference type="FunFam" id="3.80.10.10:FF:000383">
    <property type="entry name" value="Leucine-rich repeat receptor protein kinase EMS1"/>
    <property type="match status" value="2"/>
</dbReference>
<evidence type="ECO:0000256" key="6">
    <source>
        <dbReference type="ARBA" id="ARBA00022729"/>
    </source>
</evidence>
<dbReference type="NCBIfam" id="TIGR03696">
    <property type="entry name" value="Rhs_assc_core"/>
    <property type="match status" value="1"/>
</dbReference>
<feature type="compositionally biased region" description="Basic and acidic residues" evidence="12">
    <location>
        <begin position="1953"/>
        <end position="1969"/>
    </location>
</feature>
<sequence length="1983" mass="218488">MPPELGNLVLLDHLSLHSNRLSGPLPAALGQLRALTRLQLHNNSFTGEVPVALAQLPALTSLSLAGNQLTRLPAWVASSPLTTLSTSSNFLPFGSLEPNFAGPGQPIKAGFSYAPQRTPPGADTVQFTVGDTLRLTRSLGGRRTHYQWEREVSGQWQPVSGATDSVLVLAAADTTAAGLYRVRGTNDWVTSLTLYSKSVYAQPGDIAQLRALRELYEATQGDSWTRHENWPSGDAAWRAVRSISQCQNWYGLDVQQGQLRGIQLAYNNLRGPLPASIGELQDLDYLYLMHNQLRGLLPASLGQLSRLTQLYLNHNQLSGFVPEGWGQLPLRGLGLNNNQLTGSLPADWSQLTRLEYLYLSNNQLTGGFPAALLAGGNLRALYLSNNRLTGPVPAGLSQLAALQELGLNGNRFTGAVPRSLTQLPLAALYLSENRFTDLPSWVGAARVPGDFYVNSNFLDFASLESNFTGPSQPVQPAFYYAPQRTPGPADTVYFQHGEPVTITRSMGGQQNVYQWERRVGQFWTALPGQQAPTVTVGPGDEATEGEYRLRVTNGWVAGLTLYTKSVYLSQLPYAPLATNSPVEGSCSPLITAVPPTSRGDAQDPVNYVRTYAAREAFTEPSRLTAGTHKQVQVTTQYLDGLGRPVQTVQRQASPTGRDLVQVQEYDALGREPKQFLPYSAPATADGAYRPDARREQHTFYAGGSSDPAVTGLTATLPRTGVAYAETGFEPSPLNRVLAQSSPGESWSMSQRPITSQERPNTEVDSVRRWQPGYGSEREDLVYQGFYAPGELWVKQSQDEQQQTAREFSDKEGRVVLKQVAQVGGNAPAQWLSTYYVTDDFGRLRAVVPPKAQQLIRKNNGQVTGAGVERLLFRYHYDAQGRLTEKQIPDQAGYQYTVYDALDRPILTQDVTQQATKEWVVTKYDALGRVIYTALVRFPDLTGSADQLRQTLQGRADEASEQEQPLFETPSASPVLSRAYYTHNSFPDVPAQVDAQLLSVSYYDTYDFDQNGQADVTYQVPTAAALACAASEVPQADARVTGQLTRSLVRVLGQADGAVGAWLTTTTFFDEKLRPIQVSSTNARGGQDVVSTRFDFTGQALTSYTVHTDPDQQGELPVREQRRYDHAGRLLTLTQELQGASPQVLARYTYNELGQLEEKQLGGTLPLAAAGTAVAVPLPTDASPAPLQRVDYRYNIRGWLTGINDLAQPDPQDLWSFALSYDCGFTLPQFNGNIAGQRWRSAEDGIERAYGYRYDELSRLLQGNFVARTSVSPTSSWSAEKQNYRFWAASYDAGGNLLTLRRRGLVQPASRLAAAQYAETDNLRYRYEAASGSAEPASNRLRRVDDLAPAATAFGTKVPQRPDFTDGATSGSTTPDYGYDAAGSLTSDKNKGITSIRYNFLHLPERIEWSNGNALEYRYAASGQKVAKLAFEGTKEKVQTDYAGGWQYERDSLRWLTHSEGRALVQYRKDAAGQVYPRIAYEYTLKDHLGNLRVAFRPGERTTYIAMLDSNPDQLAREQQQFDSVSVSYPIRQTVGMQFAYGGDGVALLNAGGTQPRPLGPVKQLVVSRGDTVEVTAFAMYQQPVTNSQWNFLLASFVASVLQQQPATMSTGDGGTPKVRVLPLLRLGLAMVPAVQQLVQEVPRAYLRVLVYNQDSVLIDHKEVPLSLAAKGGYERLYQRVFVPKAGYVQAYVANESDSDVFFDNVTVEHRQGLQVQENHYDPFGLDLVGLSRSPGLKDLNQYSWNGKEQQSEFGLGWHDHGWRFYDPALGRWVVTDPDAEEADQESWTTYQFGMDNALRFYDPDGREIVDPKGNHVDVNVGKNNQLTFSPNATNDIKLIASTLVLTPQGREQLSTLKSSSVRVALFTVNETRVITSKNGSKSLRTAGTQRDSYIKQKDGTVMPQVASITVYRGSVKASTKPGGKYAGLSEKQAIGATVGHEIVHATNKVEINKDFNNRRRPESDREKIPDQIGAKIVEQYKKK</sequence>
<proteinExistence type="predicted"/>
<feature type="region of interest" description="Disordered" evidence="12">
    <location>
        <begin position="1953"/>
        <end position="1983"/>
    </location>
</feature>
<evidence type="ECO:0000256" key="1">
    <source>
        <dbReference type="ARBA" id="ARBA00004167"/>
    </source>
</evidence>
<evidence type="ECO:0000256" key="4">
    <source>
        <dbReference type="ARBA" id="ARBA00022614"/>
    </source>
</evidence>
<evidence type="ECO:0000256" key="11">
    <source>
        <dbReference type="ARBA" id="ARBA00023180"/>
    </source>
</evidence>
<keyword evidence="11" id="KW-0325">Glycoprotein</keyword>
<dbReference type="InterPro" id="IPR001611">
    <property type="entry name" value="Leu-rich_rpt"/>
</dbReference>
<feature type="region of interest" description="Disordered" evidence="12">
    <location>
        <begin position="737"/>
        <end position="765"/>
    </location>
</feature>